<evidence type="ECO:0000313" key="2">
    <source>
        <dbReference type="Proteomes" id="UP000464178"/>
    </source>
</evidence>
<keyword evidence="2" id="KW-1185">Reference proteome</keyword>
<evidence type="ECO:0000313" key="1">
    <source>
        <dbReference type="EMBL" id="VTR93301.1"/>
    </source>
</evidence>
<dbReference type="EMBL" id="LR593886">
    <property type="protein sequence ID" value="VTR93301.1"/>
    <property type="molecule type" value="Genomic_DNA"/>
</dbReference>
<gene>
    <name evidence="1" type="ORF">SOIL9_44130</name>
</gene>
<sequence>MTEAEWIGHAVPGLMLRFLGDAAGERRLRLFTCSCAELVWHAMLEREVPRVLELAWAAADGLFPASELEVLAPQPTTGPLVGLYADQVLQGACRSPFPDTAATSRRNVEALAVVLAADTGRDTARASVASRTTLANFLRDIFGNPFRPMALAPEWRTSTALALAAQMYESREFGALPILADALQDAGCDSADVLNHCREPGVHVRGCWVVDGVLGKA</sequence>
<accession>A0A6P2CWE2</accession>
<proteinExistence type="predicted"/>
<dbReference type="AlphaFoldDB" id="A0A6P2CWE2"/>
<evidence type="ECO:0008006" key="3">
    <source>
        <dbReference type="Google" id="ProtNLM"/>
    </source>
</evidence>
<organism evidence="1 2">
    <name type="scientific">Gemmata massiliana</name>
    <dbReference type="NCBI Taxonomy" id="1210884"/>
    <lineage>
        <taxon>Bacteria</taxon>
        <taxon>Pseudomonadati</taxon>
        <taxon>Planctomycetota</taxon>
        <taxon>Planctomycetia</taxon>
        <taxon>Gemmatales</taxon>
        <taxon>Gemmataceae</taxon>
        <taxon>Gemmata</taxon>
    </lineage>
</organism>
<dbReference type="KEGG" id="gms:SOIL9_44130"/>
<dbReference type="RefSeq" id="WP_232069629.1">
    <property type="nucleotide sequence ID" value="NZ_LR593886.1"/>
</dbReference>
<protein>
    <recommendedName>
        <fullName evidence="3">SMI1/KNR4 family protein</fullName>
    </recommendedName>
</protein>
<name>A0A6P2CWE2_9BACT</name>
<reference evidence="1 2" key="1">
    <citation type="submission" date="2019-05" db="EMBL/GenBank/DDBJ databases">
        <authorList>
            <consortium name="Science for Life Laboratories"/>
        </authorList>
    </citation>
    <scope>NUCLEOTIDE SEQUENCE [LARGE SCALE GENOMIC DNA]</scope>
    <source>
        <strain evidence="1">Soil9</strain>
    </source>
</reference>
<dbReference type="Proteomes" id="UP000464178">
    <property type="component" value="Chromosome"/>
</dbReference>